<dbReference type="EMBL" id="CP001397">
    <property type="protein sequence ID" value="AGC78416.1"/>
    <property type="molecule type" value="Genomic_DNA"/>
</dbReference>
<sequence length="56" mass="6485">MFVSAFAKAETPHTLNLQLTFIHAKRPFPFYASFYTAKYALSSDGVYQRIFEYKGN</sequence>
<dbReference type="PATRIC" id="fig|592029.3.peg.3262"/>
<dbReference type="HOGENOM" id="CLU_3009790_0_0_10"/>
<evidence type="ECO:0000313" key="1">
    <source>
        <dbReference type="EMBL" id="AGC78416.1"/>
    </source>
</evidence>
<dbReference type="STRING" id="592029.DDD_3289"/>
<dbReference type="Proteomes" id="UP000011173">
    <property type="component" value="Chromosome"/>
</dbReference>
<gene>
    <name evidence="1" type="ordered locus">DDD_3289</name>
</gene>
<organism evidence="1 2">
    <name type="scientific">Nonlabens dokdonensis (strain DSM 17205 / KCTC 12402 / DSW-6)</name>
    <name type="common">Donghaeana dokdonensis</name>
    <dbReference type="NCBI Taxonomy" id="592029"/>
    <lineage>
        <taxon>Bacteria</taxon>
        <taxon>Pseudomonadati</taxon>
        <taxon>Bacteroidota</taxon>
        <taxon>Flavobacteriia</taxon>
        <taxon>Flavobacteriales</taxon>
        <taxon>Flavobacteriaceae</taxon>
        <taxon>Nonlabens</taxon>
    </lineage>
</organism>
<accession>L7WEQ9</accession>
<reference evidence="1 2" key="1">
    <citation type="journal article" date="2013" name="Genome Biol. Evol.">
        <title>Genomic makeup of the marine flavobacterium Nonlabens (Donghaeana) dokdonensis DSW-6 and identification of a novel class of rhodopsins.</title>
        <authorList>
            <person name="Kwon S.K."/>
            <person name="Kim B.K."/>
            <person name="Song J.Y."/>
            <person name="Kwak M.J."/>
            <person name="Lee C.H."/>
            <person name="Yoon J.H."/>
            <person name="Oh T.K."/>
            <person name="Kim J.F."/>
        </authorList>
    </citation>
    <scope>NUCLEOTIDE SEQUENCE [LARGE SCALE GENOMIC DNA]</scope>
    <source>
        <strain evidence="2">DSM 17205 / KCTC 12402 / DSW-6</strain>
    </source>
</reference>
<dbReference type="AlphaFoldDB" id="L7WEQ9"/>
<evidence type="ECO:0000313" key="2">
    <source>
        <dbReference type="Proteomes" id="UP000011173"/>
    </source>
</evidence>
<name>L7WEQ9_NONDD</name>
<proteinExistence type="predicted"/>
<protein>
    <submittedName>
        <fullName evidence="1">Uncharacterized protein</fullName>
    </submittedName>
</protein>
<dbReference type="KEGG" id="ndo:DDD_3289"/>